<dbReference type="AlphaFoldDB" id="A0A183US00"/>
<evidence type="ECO:0000313" key="1">
    <source>
        <dbReference type="EMBL" id="VDM42591.1"/>
    </source>
</evidence>
<gene>
    <name evidence="1" type="ORF">TCNE_LOCUS11270</name>
</gene>
<evidence type="ECO:0000313" key="3">
    <source>
        <dbReference type="WBParaSite" id="TCNE_0001127001-mRNA-1"/>
    </source>
</evidence>
<organism evidence="2 3">
    <name type="scientific">Toxocara canis</name>
    <name type="common">Canine roundworm</name>
    <dbReference type="NCBI Taxonomy" id="6265"/>
    <lineage>
        <taxon>Eukaryota</taxon>
        <taxon>Metazoa</taxon>
        <taxon>Ecdysozoa</taxon>
        <taxon>Nematoda</taxon>
        <taxon>Chromadorea</taxon>
        <taxon>Rhabditida</taxon>
        <taxon>Spirurina</taxon>
        <taxon>Ascaridomorpha</taxon>
        <taxon>Ascaridoidea</taxon>
        <taxon>Toxocaridae</taxon>
        <taxon>Toxocara</taxon>
    </lineage>
</organism>
<evidence type="ECO:0000313" key="2">
    <source>
        <dbReference type="Proteomes" id="UP000050794"/>
    </source>
</evidence>
<proteinExistence type="predicted"/>
<dbReference type="Proteomes" id="UP000050794">
    <property type="component" value="Unassembled WGS sequence"/>
</dbReference>
<dbReference type="EMBL" id="UYWY01020802">
    <property type="protein sequence ID" value="VDM42591.1"/>
    <property type="molecule type" value="Genomic_DNA"/>
</dbReference>
<reference evidence="3" key="1">
    <citation type="submission" date="2016-06" db="UniProtKB">
        <authorList>
            <consortium name="WormBaseParasite"/>
        </authorList>
    </citation>
    <scope>IDENTIFICATION</scope>
</reference>
<keyword evidence="2" id="KW-1185">Reference proteome</keyword>
<dbReference type="WBParaSite" id="TCNE_0001127001-mRNA-1">
    <property type="protein sequence ID" value="TCNE_0001127001-mRNA-1"/>
    <property type="gene ID" value="TCNE_0001127001"/>
</dbReference>
<reference evidence="1 2" key="2">
    <citation type="submission" date="2018-11" db="EMBL/GenBank/DDBJ databases">
        <authorList>
            <consortium name="Pathogen Informatics"/>
        </authorList>
    </citation>
    <scope>NUCLEOTIDE SEQUENCE [LARGE SCALE GENOMIC DNA]</scope>
</reference>
<accession>A0A183US00</accession>
<protein>
    <submittedName>
        <fullName evidence="1 3">Uncharacterized protein</fullName>
    </submittedName>
</protein>
<sequence length="113" mass="12723">MLLRVYEASASERDGSFSLWSDFTVMKRGHDRKIGQRSSEVIGYVISLERTALRRQNIAVPRASACCYAVLPQNTVCTYFIMLLNLGRLLDNTGVMWTARTDVLEMGTISDRG</sequence>
<name>A0A183US00_TOXCA</name>